<dbReference type="AlphaFoldDB" id="A0A061H8C7"/>
<dbReference type="Proteomes" id="UP000053664">
    <property type="component" value="Unassembled WGS sequence"/>
</dbReference>
<feature type="compositionally biased region" description="Basic residues" evidence="1">
    <location>
        <begin position="145"/>
        <end position="158"/>
    </location>
</feature>
<protein>
    <submittedName>
        <fullName evidence="2">Uncharacterized protein</fullName>
    </submittedName>
</protein>
<organism evidence="2 3">
    <name type="scientific">Pseudozyma flocculosa PF-1</name>
    <dbReference type="NCBI Taxonomy" id="1277687"/>
    <lineage>
        <taxon>Eukaryota</taxon>
        <taxon>Fungi</taxon>
        <taxon>Dikarya</taxon>
        <taxon>Basidiomycota</taxon>
        <taxon>Ustilaginomycotina</taxon>
        <taxon>Ustilaginomycetes</taxon>
        <taxon>Ustilaginales</taxon>
        <taxon>Ustilaginaceae</taxon>
        <taxon>Pseudozyma</taxon>
    </lineage>
</organism>
<feature type="region of interest" description="Disordered" evidence="1">
    <location>
        <begin position="144"/>
        <end position="166"/>
    </location>
</feature>
<dbReference type="GeneID" id="19317525"/>
<dbReference type="HOGENOM" id="CLU_1278121_0_0_1"/>
<sequence length="216" mass="24410">MSPEGIFSPSRIVSARRARAWCCGRGPGSDQLIEVAVERGAWRRRPAGPARHPMGCHQSRKGVRKRRVKRVERATRASLTMLAARPGGSEVRITAWRSSPQAALRRTASSRLADRCGGTWRRRGPPSLESIHGRCRLRSLTSIGQHRRSVDKRRRCKRTTPFPQRRARQSVARLEDGTLTLLSAARSPQANWRSRRRGEVGRQSITLLLWTRRPGC</sequence>
<evidence type="ECO:0000313" key="2">
    <source>
        <dbReference type="EMBL" id="EPQ29127.1"/>
    </source>
</evidence>
<dbReference type="RefSeq" id="XP_007879123.1">
    <property type="nucleotide sequence ID" value="XM_007880932.1"/>
</dbReference>
<name>A0A061H8C7_9BASI</name>
<gene>
    <name evidence="2" type="ORF">PFL1_03415</name>
</gene>
<accession>A0A061H8C7</accession>
<dbReference type="EMBL" id="KE361632">
    <property type="protein sequence ID" value="EPQ29127.1"/>
    <property type="molecule type" value="Genomic_DNA"/>
</dbReference>
<dbReference type="KEGG" id="pfp:PFL1_03415"/>
<proteinExistence type="predicted"/>
<evidence type="ECO:0000256" key="1">
    <source>
        <dbReference type="SAM" id="MobiDB-lite"/>
    </source>
</evidence>
<evidence type="ECO:0000313" key="3">
    <source>
        <dbReference type="Proteomes" id="UP000053664"/>
    </source>
</evidence>
<reference evidence="2 3" key="1">
    <citation type="journal article" date="2013" name="Plant Cell">
        <title>The transition from a phytopathogenic smut ancestor to an anamorphic biocontrol agent deciphered by comparative whole-genome analysis.</title>
        <authorList>
            <person name="Lefebvre F."/>
            <person name="Joly D.L."/>
            <person name="Labbe C."/>
            <person name="Teichmann B."/>
            <person name="Linning R."/>
            <person name="Belzile F."/>
            <person name="Bakkeren G."/>
            <person name="Belanger R.R."/>
        </authorList>
    </citation>
    <scope>NUCLEOTIDE SEQUENCE [LARGE SCALE GENOMIC DNA]</scope>
    <source>
        <strain evidence="2 3">PF-1</strain>
    </source>
</reference>